<dbReference type="EMBL" id="AESD01000982">
    <property type="protein sequence ID" value="EHJ09469.1"/>
    <property type="molecule type" value="Genomic_DNA"/>
</dbReference>
<sequence length="39" mass="4292">MDISLAVSLTDKLKSGRGCEGDDLNLNLFYPIISPLRIL</sequence>
<accession>G5JEB9</accession>
<protein>
    <submittedName>
        <fullName evidence="1">Uncharacterized protein</fullName>
    </submittedName>
</protein>
<organism evidence="1 2">
    <name type="scientific">Crocosphaera watsonii WH 0003</name>
    <dbReference type="NCBI Taxonomy" id="423471"/>
    <lineage>
        <taxon>Bacteria</taxon>
        <taxon>Bacillati</taxon>
        <taxon>Cyanobacteriota</taxon>
        <taxon>Cyanophyceae</taxon>
        <taxon>Oscillatoriophycideae</taxon>
        <taxon>Chroococcales</taxon>
        <taxon>Aphanothecaceae</taxon>
        <taxon>Crocosphaera</taxon>
    </lineage>
</organism>
<gene>
    <name evidence="1" type="ORF">CWATWH0003_B106</name>
</gene>
<dbReference type="AlphaFoldDB" id="G5JEB9"/>
<dbReference type="PATRIC" id="fig|423471.3.peg.5377"/>
<comment type="caution">
    <text evidence="1">The sequence shown here is derived from an EMBL/GenBank/DDBJ whole genome shotgun (WGS) entry which is preliminary data.</text>
</comment>
<evidence type="ECO:0000313" key="1">
    <source>
        <dbReference type="EMBL" id="EHJ09469.1"/>
    </source>
</evidence>
<dbReference type="Proteomes" id="UP000003477">
    <property type="component" value="Unassembled WGS sequence"/>
</dbReference>
<reference evidence="1 2" key="1">
    <citation type="journal article" date="2011" name="Front. Microbiol.">
        <title>Two Strains of Crocosphaera watsonii with Highly Conserved Genomes are Distinguished by Strain-Specific Features.</title>
        <authorList>
            <person name="Bench S.R."/>
            <person name="Ilikchyan I.N."/>
            <person name="Tripp H.J."/>
            <person name="Zehr J.P."/>
        </authorList>
    </citation>
    <scope>NUCLEOTIDE SEQUENCE [LARGE SCALE GENOMIC DNA]</scope>
    <source>
        <strain evidence="1 2">WH 0003</strain>
    </source>
</reference>
<name>G5JEB9_CROWT</name>
<evidence type="ECO:0000313" key="2">
    <source>
        <dbReference type="Proteomes" id="UP000003477"/>
    </source>
</evidence>
<proteinExistence type="predicted"/>